<dbReference type="EMBL" id="JBHLWO010000007">
    <property type="protein sequence ID" value="MFC0321649.1"/>
    <property type="molecule type" value="Genomic_DNA"/>
</dbReference>
<evidence type="ECO:0000256" key="7">
    <source>
        <dbReference type="ARBA" id="ARBA00023049"/>
    </source>
</evidence>
<evidence type="ECO:0000256" key="8">
    <source>
        <dbReference type="ARBA" id="ARBA00023157"/>
    </source>
</evidence>
<dbReference type="PANTHER" id="PTHR47466">
    <property type="match status" value="1"/>
</dbReference>
<dbReference type="InterPro" id="IPR008754">
    <property type="entry name" value="Peptidase_M43"/>
</dbReference>
<comment type="caution">
    <text evidence="10">The sequence shown here is derived from an EMBL/GenBank/DDBJ whole genome shotgun (WGS) entry which is preliminary data.</text>
</comment>
<feature type="domain" description="Peptidase M43 pregnancy-associated plasma-A" evidence="9">
    <location>
        <begin position="143"/>
        <end position="286"/>
    </location>
</feature>
<evidence type="ECO:0000256" key="6">
    <source>
        <dbReference type="ARBA" id="ARBA00022833"/>
    </source>
</evidence>
<dbReference type="Pfam" id="PF05572">
    <property type="entry name" value="Peptidase_M43"/>
    <property type="match status" value="1"/>
</dbReference>
<evidence type="ECO:0000259" key="9">
    <source>
        <dbReference type="Pfam" id="PF05572"/>
    </source>
</evidence>
<sequence length="304" mass="34036">MKQDKKRRHCATMEVFHRQADIFPEYMRAQALIESDIDKVLEGRKTLRFAAPAKIQVVVHIVYHTPTENISDEQVRSQIDVLNADFRRQNTDKGKVPSVWEELAADCFIDFELAPDGITRTQTEVASFGTDNAVKSTEMGGIDAWPTDKYLNIWVCNLQEGLLGYAQFPGGPSDTDGVVINFRAFGTMGTAEAPFNLGRTTTHEVGHYLNLSHIFGDGRSNSCEDTDYVEDTPNQLGPNYEKPTFPKISCNNAPHGDMFMNYMDYVDDDSMFMFTKGQAARMKATLLGPRASLLATKPAIEDDE</sequence>
<dbReference type="PANTHER" id="PTHR47466:SF1">
    <property type="entry name" value="METALLOPROTEASE MEP1 (AFU_ORTHOLOGUE AFUA_1G07730)-RELATED"/>
    <property type="match status" value="1"/>
</dbReference>
<dbReference type="Gene3D" id="3.40.390.10">
    <property type="entry name" value="Collagenase (Catalytic Domain)"/>
    <property type="match status" value="1"/>
</dbReference>
<organism evidence="10 11">
    <name type="scientific">Olivibacter oleidegradans</name>
    <dbReference type="NCBI Taxonomy" id="760123"/>
    <lineage>
        <taxon>Bacteria</taxon>
        <taxon>Pseudomonadati</taxon>
        <taxon>Bacteroidota</taxon>
        <taxon>Sphingobacteriia</taxon>
        <taxon>Sphingobacteriales</taxon>
        <taxon>Sphingobacteriaceae</taxon>
        <taxon>Olivibacter</taxon>
    </lineage>
</organism>
<evidence type="ECO:0000256" key="5">
    <source>
        <dbReference type="ARBA" id="ARBA00022801"/>
    </source>
</evidence>
<evidence type="ECO:0000256" key="4">
    <source>
        <dbReference type="ARBA" id="ARBA00022729"/>
    </source>
</evidence>
<dbReference type="RefSeq" id="WP_377477960.1">
    <property type="nucleotide sequence ID" value="NZ_JBHLWO010000007.1"/>
</dbReference>
<dbReference type="CDD" id="cd04275">
    <property type="entry name" value="ZnMc_pappalysin_like"/>
    <property type="match status" value="1"/>
</dbReference>
<evidence type="ECO:0000256" key="2">
    <source>
        <dbReference type="ARBA" id="ARBA00022670"/>
    </source>
</evidence>
<accession>A0ABV6HRZ5</accession>
<name>A0ABV6HRZ5_9SPHI</name>
<dbReference type="InterPro" id="IPR024079">
    <property type="entry name" value="MetalloPept_cat_dom_sf"/>
</dbReference>
<gene>
    <name evidence="10" type="ORF">ACFFI0_25275</name>
</gene>
<evidence type="ECO:0000313" key="11">
    <source>
        <dbReference type="Proteomes" id="UP001589774"/>
    </source>
</evidence>
<dbReference type="GO" id="GO:0008237">
    <property type="term" value="F:metallopeptidase activity"/>
    <property type="evidence" value="ECO:0007669"/>
    <property type="project" value="UniProtKB-KW"/>
</dbReference>
<keyword evidence="5" id="KW-0378">Hydrolase</keyword>
<keyword evidence="11" id="KW-1185">Reference proteome</keyword>
<keyword evidence="3" id="KW-0479">Metal-binding</keyword>
<keyword evidence="8" id="KW-1015">Disulfide bond</keyword>
<keyword evidence="7 10" id="KW-0482">Metalloprotease</keyword>
<keyword evidence="4" id="KW-0732">Signal</keyword>
<keyword evidence="2" id="KW-0645">Protease</keyword>
<dbReference type="Proteomes" id="UP001589774">
    <property type="component" value="Unassembled WGS sequence"/>
</dbReference>
<evidence type="ECO:0000313" key="10">
    <source>
        <dbReference type="EMBL" id="MFC0321649.1"/>
    </source>
</evidence>
<evidence type="ECO:0000256" key="3">
    <source>
        <dbReference type="ARBA" id="ARBA00022723"/>
    </source>
</evidence>
<reference evidence="10 11" key="1">
    <citation type="submission" date="2024-09" db="EMBL/GenBank/DDBJ databases">
        <authorList>
            <person name="Sun Q."/>
            <person name="Mori K."/>
        </authorList>
    </citation>
    <scope>NUCLEOTIDE SEQUENCE [LARGE SCALE GENOMIC DNA]</scope>
    <source>
        <strain evidence="10 11">CCM 7765</strain>
    </source>
</reference>
<comment type="similarity">
    <text evidence="1">Belongs to the peptidase M43B family.</text>
</comment>
<proteinExistence type="inferred from homology"/>
<dbReference type="SUPFAM" id="SSF55486">
    <property type="entry name" value="Metalloproteases ('zincins'), catalytic domain"/>
    <property type="match status" value="1"/>
</dbReference>
<keyword evidence="6" id="KW-0862">Zinc</keyword>
<evidence type="ECO:0000256" key="1">
    <source>
        <dbReference type="ARBA" id="ARBA00008721"/>
    </source>
</evidence>
<protein>
    <submittedName>
        <fullName evidence="10">Zinc metalloprotease</fullName>
    </submittedName>
</protein>